<dbReference type="HOGENOM" id="CLU_2632452_0_0_6"/>
<protein>
    <submittedName>
        <fullName evidence="1">Alternative C-terminus for the PilV protein</fullName>
    </submittedName>
</protein>
<organism evidence="1 2">
    <name type="scientific">Pectobacterium atrosepticum (strain SCRI 1043 / ATCC BAA-672)</name>
    <name type="common">Erwinia carotovora subsp. atroseptica</name>
    <dbReference type="NCBI Taxonomy" id="218491"/>
    <lineage>
        <taxon>Bacteria</taxon>
        <taxon>Pseudomonadati</taxon>
        <taxon>Pseudomonadota</taxon>
        <taxon>Gammaproteobacteria</taxon>
        <taxon>Enterobacterales</taxon>
        <taxon>Pectobacteriaceae</taxon>
        <taxon>Pectobacterium</taxon>
    </lineage>
</organism>
<dbReference type="STRING" id="218491.ECA0545A"/>
<feature type="non-terminal residue" evidence="1">
    <location>
        <position position="72"/>
    </location>
</feature>
<evidence type="ECO:0000313" key="2">
    <source>
        <dbReference type="Proteomes" id="UP000007966"/>
    </source>
</evidence>
<dbReference type="Proteomes" id="UP000007966">
    <property type="component" value="Chromosome"/>
</dbReference>
<proteinExistence type="predicted"/>
<dbReference type="KEGG" id="eca:ECA0545A"/>
<accession>Q6D9S0</accession>
<sequence length="72" mass="7894">NCQSGAWAGSGKIDQNDCQWVSAPDAWVNPGARQYYKSAICPSDSVMTGTRFMIWPSGLDDEHVDAYCCPFS</sequence>
<name>Q6D9S0_PECAS</name>
<gene>
    <name evidence="1" type="ORF">ECA0545A</name>
</gene>
<keyword evidence="2" id="KW-1185">Reference proteome</keyword>
<reference evidence="1" key="1">
    <citation type="submission" date="2004-02" db="EMBL/GenBank/DDBJ databases">
        <title>The genome sequence of the enterobacterial phytopathogen Erwinia carotovora subsp. atroseptica SCRI1043 and functional genomic identification of novel virulence factors.</title>
        <authorList>
            <person name="Bell K.S."/>
            <person name="Sebaihia M."/>
            <person name="Pritchard L."/>
            <person name="Holden M."/>
            <person name="Hyman L.J."/>
            <person name="Holeva M.C."/>
            <person name="Thomson N.R."/>
            <person name="Bentley S.D."/>
            <person name="Churcher C."/>
            <person name="Mungall K."/>
            <person name="Atkin R."/>
            <person name="Bason N."/>
            <person name="Brooks K."/>
            <person name="Chillingworth T."/>
            <person name="Clark K."/>
            <person name="Doggett J."/>
            <person name="Fraser A."/>
            <person name="Hance Z."/>
            <person name="Hauser H."/>
            <person name="Jagels K."/>
            <person name="Moule S."/>
            <person name="Norbertczak H."/>
            <person name="Ormond D."/>
            <person name="Price C."/>
            <person name="Quail M.A."/>
            <person name="Sanders M."/>
            <person name="Walker D."/>
            <person name="Whitehead S."/>
            <person name="Salmond G.P.C."/>
            <person name="Birch P.R.J."/>
            <person name="Barrell B.G."/>
            <person name="Parkhill J."/>
            <person name="Toth I.K."/>
        </authorList>
    </citation>
    <scope>NUCLEOTIDE SEQUENCE</scope>
    <source>
        <strain evidence="1">SCRI1043</strain>
    </source>
</reference>
<feature type="non-terminal residue" evidence="1">
    <location>
        <position position="1"/>
    </location>
</feature>
<dbReference type="AlphaFoldDB" id="Q6D9S0"/>
<dbReference type="EMBL" id="BX950851">
    <property type="protein sequence ID" value="CAG73460.1"/>
    <property type="molecule type" value="Genomic_DNA"/>
</dbReference>
<evidence type="ECO:0000313" key="1">
    <source>
        <dbReference type="EMBL" id="CAG73460.1"/>
    </source>
</evidence>